<evidence type="ECO:0000313" key="2">
    <source>
        <dbReference type="Proteomes" id="UP001458415"/>
    </source>
</evidence>
<dbReference type="EMBL" id="JBEPCU010000065">
    <property type="protein sequence ID" value="MER6976754.1"/>
    <property type="molecule type" value="Genomic_DNA"/>
</dbReference>
<accession>A0ABV1VXU2</accession>
<organism evidence="1 2">
    <name type="scientific">Streptomyces carpinensis</name>
    <dbReference type="NCBI Taxonomy" id="66369"/>
    <lineage>
        <taxon>Bacteria</taxon>
        <taxon>Bacillati</taxon>
        <taxon>Actinomycetota</taxon>
        <taxon>Actinomycetes</taxon>
        <taxon>Kitasatosporales</taxon>
        <taxon>Streptomycetaceae</taxon>
        <taxon>Streptomyces</taxon>
    </lineage>
</organism>
<dbReference type="Proteomes" id="UP001458415">
    <property type="component" value="Unassembled WGS sequence"/>
</dbReference>
<protein>
    <submittedName>
        <fullName evidence="1">Uncharacterized protein</fullName>
    </submittedName>
</protein>
<evidence type="ECO:0000313" key="1">
    <source>
        <dbReference type="EMBL" id="MER6976754.1"/>
    </source>
</evidence>
<name>A0ABV1VXU2_9ACTN</name>
<reference evidence="1 2" key="1">
    <citation type="submission" date="2024-06" db="EMBL/GenBank/DDBJ databases">
        <title>The Natural Products Discovery Center: Release of the First 8490 Sequenced Strains for Exploring Actinobacteria Biosynthetic Diversity.</title>
        <authorList>
            <person name="Kalkreuter E."/>
            <person name="Kautsar S.A."/>
            <person name="Yang D."/>
            <person name="Bader C.D."/>
            <person name="Teijaro C.N."/>
            <person name="Fluegel L."/>
            <person name="Davis C.M."/>
            <person name="Simpson J.R."/>
            <person name="Lauterbach L."/>
            <person name="Steele A.D."/>
            <person name="Gui C."/>
            <person name="Meng S."/>
            <person name="Li G."/>
            <person name="Viehrig K."/>
            <person name="Ye F."/>
            <person name="Su P."/>
            <person name="Kiefer A.F."/>
            <person name="Nichols A."/>
            <person name="Cepeda A.J."/>
            <person name="Yan W."/>
            <person name="Fan B."/>
            <person name="Jiang Y."/>
            <person name="Adhikari A."/>
            <person name="Zheng C.-J."/>
            <person name="Schuster L."/>
            <person name="Cowan T.M."/>
            <person name="Smanski M.J."/>
            <person name="Chevrette M.G."/>
            <person name="De Carvalho L.P.S."/>
            <person name="Shen B."/>
        </authorList>
    </citation>
    <scope>NUCLEOTIDE SEQUENCE [LARGE SCALE GENOMIC DNA]</scope>
    <source>
        <strain evidence="1 2">NPDC000634</strain>
    </source>
</reference>
<sequence>MAMYAGEVFAHDYWFWLNLCVLQLLAAGTGQVRAAILRLGGGDVDSDERREVCAELTDVVASARAARARLNARLVKRIERILGQSIRRL</sequence>
<dbReference type="RefSeq" id="WP_143668037.1">
    <property type="nucleotide sequence ID" value="NZ_MUBM01000078.1"/>
</dbReference>
<comment type="caution">
    <text evidence="1">The sequence shown here is derived from an EMBL/GenBank/DDBJ whole genome shotgun (WGS) entry which is preliminary data.</text>
</comment>
<proteinExistence type="predicted"/>
<keyword evidence="2" id="KW-1185">Reference proteome</keyword>
<gene>
    <name evidence="1" type="ORF">ABT317_06875</name>
</gene>